<dbReference type="Gene3D" id="1.20.1070.10">
    <property type="entry name" value="Rhodopsin 7-helix transmembrane proteins"/>
    <property type="match status" value="2"/>
</dbReference>
<reference evidence="14 16" key="1">
    <citation type="journal article" date="2014" name="Curr. Biol.">
        <title>The genome of the clonal raider ant Cerapachys biroi.</title>
        <authorList>
            <person name="Oxley P.R."/>
            <person name="Ji L."/>
            <person name="Fetter-Pruneda I."/>
            <person name="McKenzie S.K."/>
            <person name="Li C."/>
            <person name="Hu H."/>
            <person name="Zhang G."/>
            <person name="Kronauer D.J."/>
        </authorList>
    </citation>
    <scope>NUCLEOTIDE SEQUENCE [LARGE SCALE GENOMIC DNA]</scope>
</reference>
<keyword evidence="10" id="KW-0807">Transducer</keyword>
<dbReference type="GO" id="GO:0030425">
    <property type="term" value="C:dendrite"/>
    <property type="evidence" value="ECO:0007669"/>
    <property type="project" value="TreeGrafter"/>
</dbReference>
<evidence type="ECO:0000313" key="14">
    <source>
        <dbReference type="EMBL" id="EZA54815.1"/>
    </source>
</evidence>
<dbReference type="GO" id="GO:0007268">
    <property type="term" value="P:chemical synaptic transmission"/>
    <property type="evidence" value="ECO:0007669"/>
    <property type="project" value="TreeGrafter"/>
</dbReference>
<evidence type="ECO:0000256" key="3">
    <source>
        <dbReference type="ARBA" id="ARBA00022475"/>
    </source>
</evidence>
<dbReference type="FunFam" id="1.20.1070.10:FF:000367">
    <property type="entry name" value="Serotonin receptor 5-HT2 subtype"/>
    <property type="match status" value="1"/>
</dbReference>
<name>A0A026WFB9_OOCBI</name>
<dbReference type="PANTHER" id="PTHR24247:SF228">
    <property type="entry name" value="5-HYDROXYTRYPTAMINE (SEROTONIN) RECEPTOR 2A, ISOFORM B"/>
    <property type="match status" value="1"/>
</dbReference>
<protein>
    <submittedName>
        <fullName evidence="14">D(2) dopamine receptor A</fullName>
    </submittedName>
</protein>
<feature type="transmembrane region" description="Helical" evidence="12">
    <location>
        <begin position="257"/>
        <end position="281"/>
    </location>
</feature>
<evidence type="ECO:0000256" key="7">
    <source>
        <dbReference type="ARBA" id="ARBA00023136"/>
    </source>
</evidence>
<dbReference type="Proteomes" id="UP000053097">
    <property type="component" value="Unassembled WGS sequence"/>
</dbReference>
<feature type="transmembrane region" description="Helical" evidence="12">
    <location>
        <begin position="301"/>
        <end position="322"/>
    </location>
</feature>
<dbReference type="EMBL" id="QOIP01000007">
    <property type="protein sequence ID" value="RLU20967.1"/>
    <property type="molecule type" value="Genomic_DNA"/>
</dbReference>
<feature type="compositionally biased region" description="Low complexity" evidence="11">
    <location>
        <begin position="354"/>
        <end position="385"/>
    </location>
</feature>
<dbReference type="GO" id="GO:0030594">
    <property type="term" value="F:neurotransmitter receptor activity"/>
    <property type="evidence" value="ECO:0007669"/>
    <property type="project" value="TreeGrafter"/>
</dbReference>
<evidence type="ECO:0000256" key="2">
    <source>
        <dbReference type="ARBA" id="ARBA00010663"/>
    </source>
</evidence>
<feature type="transmembrane region" description="Helical" evidence="12">
    <location>
        <begin position="177"/>
        <end position="203"/>
    </location>
</feature>
<keyword evidence="9 14" id="KW-0675">Receptor</keyword>
<dbReference type="GO" id="GO:0005886">
    <property type="term" value="C:plasma membrane"/>
    <property type="evidence" value="ECO:0007669"/>
    <property type="project" value="UniProtKB-SubCell"/>
</dbReference>
<dbReference type="Pfam" id="PF00001">
    <property type="entry name" value="7tm_1"/>
    <property type="match status" value="1"/>
</dbReference>
<dbReference type="OrthoDB" id="5859976at2759"/>
<sequence>MLAPEGNLTFWATSNWTTMLHQVFCNDTLLGCAGECGTSSGGFDHLCTTVERGTFTAPSLTLFCTPCDYATCDVNVSLLLNGLESIEGVFLSRIPTRDCNATSFEEEILECSPAGSIADDLAVSCSHRSRIGAGTKTRRFDWSFLFVAVFIAAGGLGNILVCLAVGLDKRLHNVTNYFLLSLAMADLLVSLFVMPLGAIPGFLGYWPFSVAWCNVYVTCDVLACSASIMHMCFISLGRYLGIRNPLRTRHTSTKRVVGFKIAAVWLLAMLVSSSITVLGIINPSNIMPRPGVCVINNRAFFVFGSLVAFYIPMIVMVATYVLTVQLLRKKARFAAEHSEGEQFRRLGGRYASAKTSSTASSSSSTTTVTTTAARSSTCTRQARTSGCNREKESDKCGGAKKVLPQLRLAMNGAGSAAAGSRLKSKVDQATQTPENIARETRNFTLRALKLQLNVTPTTMNLRFLVGRTKKRSCAANAVATEQKASKVLGLVFFTFVLCWAPFFLLNIFFAACPTCPVPRHVVDTFLWLGYVSSTINPIIYTIFNRTFRGAFIRLLKCKCSRSARPLRYRATNESGRGAVGLCTSSALPLAISLQGTPLLTPTSNPTPTPASGSSFMTMMHRTPSSLYQDTFLVHERDESDH</sequence>
<dbReference type="FunFam" id="1.20.1070.10:FF:000523">
    <property type="entry name" value="5-hydroxytryptamine receptor 2B"/>
    <property type="match status" value="1"/>
</dbReference>
<dbReference type="GO" id="GO:0004993">
    <property type="term" value="F:G protein-coupled serotonin receptor activity"/>
    <property type="evidence" value="ECO:0007669"/>
    <property type="project" value="TreeGrafter"/>
</dbReference>
<dbReference type="PRINTS" id="PR00237">
    <property type="entry name" value="GPCRRHODOPSN"/>
</dbReference>
<feature type="domain" description="G-protein coupled receptors family 1 profile" evidence="13">
    <location>
        <begin position="157"/>
        <end position="540"/>
    </location>
</feature>
<dbReference type="OMA" id="HLIFANW"/>
<evidence type="ECO:0000256" key="4">
    <source>
        <dbReference type="ARBA" id="ARBA00022692"/>
    </source>
</evidence>
<dbReference type="GO" id="GO:0007210">
    <property type="term" value="P:serotonin receptor signaling pathway"/>
    <property type="evidence" value="ECO:0007669"/>
    <property type="project" value="TreeGrafter"/>
</dbReference>
<keyword evidence="8" id="KW-1015">Disulfide bond</keyword>
<feature type="transmembrane region" description="Helical" evidence="12">
    <location>
        <begin position="487"/>
        <end position="509"/>
    </location>
</feature>
<feature type="region of interest" description="Disordered" evidence="11">
    <location>
        <begin position="354"/>
        <end position="395"/>
    </location>
</feature>
<accession>A0A026WFB9</accession>
<dbReference type="PROSITE" id="PS50262">
    <property type="entry name" value="G_PROTEIN_RECEP_F1_2"/>
    <property type="match status" value="1"/>
</dbReference>
<evidence type="ECO:0000256" key="10">
    <source>
        <dbReference type="ARBA" id="ARBA00023224"/>
    </source>
</evidence>
<evidence type="ECO:0000256" key="1">
    <source>
        <dbReference type="ARBA" id="ARBA00004651"/>
    </source>
</evidence>
<evidence type="ECO:0000256" key="5">
    <source>
        <dbReference type="ARBA" id="ARBA00022989"/>
    </source>
</evidence>
<dbReference type="GO" id="GO:0045202">
    <property type="term" value="C:synapse"/>
    <property type="evidence" value="ECO:0007669"/>
    <property type="project" value="GOC"/>
</dbReference>
<dbReference type="InterPro" id="IPR017452">
    <property type="entry name" value="GPCR_Rhodpsn_7TM"/>
</dbReference>
<comment type="subcellular location">
    <subcellularLocation>
        <location evidence="1">Cell membrane</location>
        <topology evidence="1">Multi-pass membrane protein</topology>
    </subcellularLocation>
</comment>
<feature type="transmembrane region" description="Helical" evidence="12">
    <location>
        <begin position="215"/>
        <end position="236"/>
    </location>
</feature>
<evidence type="ECO:0000256" key="9">
    <source>
        <dbReference type="ARBA" id="ARBA00023170"/>
    </source>
</evidence>
<organism evidence="14 16">
    <name type="scientific">Ooceraea biroi</name>
    <name type="common">Clonal raider ant</name>
    <name type="synonym">Cerapachys biroi</name>
    <dbReference type="NCBI Taxonomy" id="2015173"/>
    <lineage>
        <taxon>Eukaryota</taxon>
        <taxon>Metazoa</taxon>
        <taxon>Ecdysozoa</taxon>
        <taxon>Arthropoda</taxon>
        <taxon>Hexapoda</taxon>
        <taxon>Insecta</taxon>
        <taxon>Pterygota</taxon>
        <taxon>Neoptera</taxon>
        <taxon>Endopterygota</taxon>
        <taxon>Hymenoptera</taxon>
        <taxon>Apocrita</taxon>
        <taxon>Aculeata</taxon>
        <taxon>Formicoidea</taxon>
        <taxon>Formicidae</taxon>
        <taxon>Dorylinae</taxon>
        <taxon>Ooceraea</taxon>
    </lineage>
</organism>
<dbReference type="SUPFAM" id="SSF81321">
    <property type="entry name" value="Family A G protein-coupled receptor-like"/>
    <property type="match status" value="1"/>
</dbReference>
<feature type="transmembrane region" description="Helical" evidence="12">
    <location>
        <begin position="524"/>
        <end position="543"/>
    </location>
</feature>
<keyword evidence="4 12" id="KW-0812">Transmembrane</keyword>
<reference evidence="15" key="3">
    <citation type="submission" date="2018-07" db="EMBL/GenBank/DDBJ databases">
        <authorList>
            <person name="Mckenzie S.K."/>
            <person name="Kronauer D.J.C."/>
        </authorList>
    </citation>
    <scope>NUCLEOTIDE SEQUENCE</scope>
    <source>
        <strain evidence="15">Clonal line C1</strain>
    </source>
</reference>
<evidence type="ECO:0000256" key="11">
    <source>
        <dbReference type="SAM" id="MobiDB-lite"/>
    </source>
</evidence>
<evidence type="ECO:0000256" key="6">
    <source>
        <dbReference type="ARBA" id="ARBA00023040"/>
    </source>
</evidence>
<keyword evidence="6" id="KW-0297">G-protein coupled receptor</keyword>
<comment type="similarity">
    <text evidence="2">Belongs to the G-protein coupled receptor 1 family.</text>
</comment>
<dbReference type="Proteomes" id="UP000279307">
    <property type="component" value="Chromosome 7"/>
</dbReference>
<evidence type="ECO:0000313" key="16">
    <source>
        <dbReference type="Proteomes" id="UP000053097"/>
    </source>
</evidence>
<evidence type="ECO:0000313" key="15">
    <source>
        <dbReference type="EMBL" id="RLU20967.1"/>
    </source>
</evidence>
<evidence type="ECO:0000256" key="12">
    <source>
        <dbReference type="SAM" id="Phobius"/>
    </source>
</evidence>
<dbReference type="GO" id="GO:0007187">
    <property type="term" value="P:G protein-coupled receptor signaling pathway, coupled to cyclic nucleotide second messenger"/>
    <property type="evidence" value="ECO:0007669"/>
    <property type="project" value="TreeGrafter"/>
</dbReference>
<keyword evidence="3" id="KW-1003">Cell membrane</keyword>
<evidence type="ECO:0000313" key="17">
    <source>
        <dbReference type="Proteomes" id="UP000279307"/>
    </source>
</evidence>
<keyword evidence="16" id="KW-1185">Reference proteome</keyword>
<dbReference type="SMART" id="SM01381">
    <property type="entry name" value="7TM_GPCR_Srsx"/>
    <property type="match status" value="1"/>
</dbReference>
<reference evidence="15 17" key="2">
    <citation type="journal article" date="2018" name="Genome Res.">
        <title>The genomic architecture and molecular evolution of ant odorant receptors.</title>
        <authorList>
            <person name="McKenzie S.K."/>
            <person name="Kronauer D.J.C."/>
        </authorList>
    </citation>
    <scope>NUCLEOTIDE SEQUENCE [LARGE SCALE GENOMIC DNA]</scope>
    <source>
        <strain evidence="15">Clonal line C1</strain>
    </source>
</reference>
<dbReference type="AlphaFoldDB" id="A0A026WFB9"/>
<gene>
    <name evidence="15" type="ORF">DMN91_007582</name>
    <name evidence="14" type="ORF">X777_05100</name>
</gene>
<evidence type="ECO:0000256" key="8">
    <source>
        <dbReference type="ARBA" id="ARBA00023157"/>
    </source>
</evidence>
<dbReference type="GO" id="GO:0051378">
    <property type="term" value="F:serotonin binding"/>
    <property type="evidence" value="ECO:0007669"/>
    <property type="project" value="TreeGrafter"/>
</dbReference>
<keyword evidence="7 12" id="KW-0472">Membrane</keyword>
<evidence type="ECO:0000259" key="13">
    <source>
        <dbReference type="PROSITE" id="PS50262"/>
    </source>
</evidence>
<dbReference type="EMBL" id="KK107238">
    <property type="protein sequence ID" value="EZA54815.1"/>
    <property type="molecule type" value="Genomic_DNA"/>
</dbReference>
<proteinExistence type="inferred from homology"/>
<keyword evidence="5 12" id="KW-1133">Transmembrane helix</keyword>
<dbReference type="STRING" id="2015173.A0A026WFB9"/>
<dbReference type="InterPro" id="IPR000276">
    <property type="entry name" value="GPCR_Rhodpsn"/>
</dbReference>
<dbReference type="PANTHER" id="PTHR24247">
    <property type="entry name" value="5-HYDROXYTRYPTAMINE RECEPTOR"/>
    <property type="match status" value="1"/>
</dbReference>
<feature type="transmembrane region" description="Helical" evidence="12">
    <location>
        <begin position="142"/>
        <end position="165"/>
    </location>
</feature>